<dbReference type="Proteomes" id="UP001256711">
    <property type="component" value="Unassembled WGS sequence"/>
</dbReference>
<name>A0AAW8TSV2_9ENTE</name>
<sequence>METIRGTVSKVKIIKMSEHPLVYFKVDEVSCLIATHSLSFLADVAEGSRIAVAGEFNSRKQFVCKKYAVIGKPQIVIEYERSRYPHKVRC</sequence>
<comment type="caution">
    <text evidence="1">The sequence shown here is derived from an EMBL/GenBank/DDBJ whole genome shotgun (WGS) entry which is preliminary data.</text>
</comment>
<protein>
    <recommendedName>
        <fullName evidence="3">Single-stranded DNA-binding protein</fullName>
    </recommendedName>
</protein>
<proteinExistence type="predicted"/>
<accession>A0AAW8TSV2</accession>
<dbReference type="EMBL" id="JARQBJ010000001">
    <property type="protein sequence ID" value="MDT2809210.1"/>
    <property type="molecule type" value="Genomic_DNA"/>
</dbReference>
<evidence type="ECO:0008006" key="3">
    <source>
        <dbReference type="Google" id="ProtNLM"/>
    </source>
</evidence>
<dbReference type="AlphaFoldDB" id="A0AAW8TSV2"/>
<dbReference type="RefSeq" id="WP_311834930.1">
    <property type="nucleotide sequence ID" value="NZ_JARQBJ010000001.1"/>
</dbReference>
<organism evidence="1 2">
    <name type="scientific">Enterococcus asini</name>
    <dbReference type="NCBI Taxonomy" id="57732"/>
    <lineage>
        <taxon>Bacteria</taxon>
        <taxon>Bacillati</taxon>
        <taxon>Bacillota</taxon>
        <taxon>Bacilli</taxon>
        <taxon>Lactobacillales</taxon>
        <taxon>Enterococcaceae</taxon>
        <taxon>Enterococcus</taxon>
    </lineage>
</organism>
<reference evidence="1" key="1">
    <citation type="submission" date="2023-03" db="EMBL/GenBank/DDBJ databases">
        <authorList>
            <person name="Shen W."/>
            <person name="Cai J."/>
        </authorList>
    </citation>
    <scope>NUCLEOTIDE SEQUENCE</scope>
    <source>
        <strain evidence="1">B226-2</strain>
    </source>
</reference>
<evidence type="ECO:0000313" key="1">
    <source>
        <dbReference type="EMBL" id="MDT2809210.1"/>
    </source>
</evidence>
<gene>
    <name evidence="1" type="ORF">P7H43_01720</name>
</gene>
<evidence type="ECO:0000313" key="2">
    <source>
        <dbReference type="Proteomes" id="UP001256711"/>
    </source>
</evidence>